<name>A0AA38CM03_TAXCH</name>
<sequence>SQGIEVDSAISQDEKLIFNLENLRAATRNFHEDNKLGEGGFGPVYKGTMPDGKTNS</sequence>
<reference evidence="6 7" key="1">
    <citation type="journal article" date="2021" name="Nat. Plants">
        <title>The Taxus genome provides insights into paclitaxel biosynthesis.</title>
        <authorList>
            <person name="Xiong X."/>
            <person name="Gou J."/>
            <person name="Liao Q."/>
            <person name="Li Y."/>
            <person name="Zhou Q."/>
            <person name="Bi G."/>
            <person name="Li C."/>
            <person name="Du R."/>
            <person name="Wang X."/>
            <person name="Sun T."/>
            <person name="Guo L."/>
            <person name="Liang H."/>
            <person name="Lu P."/>
            <person name="Wu Y."/>
            <person name="Zhang Z."/>
            <person name="Ro D.K."/>
            <person name="Shang Y."/>
            <person name="Huang S."/>
            <person name="Yan J."/>
        </authorList>
    </citation>
    <scope>NUCLEOTIDE SEQUENCE [LARGE SCALE GENOMIC DNA]</scope>
    <source>
        <strain evidence="6">Ta-2019</strain>
    </source>
</reference>
<evidence type="ECO:0000256" key="5">
    <source>
        <dbReference type="SAM" id="MobiDB-lite"/>
    </source>
</evidence>
<protein>
    <submittedName>
        <fullName evidence="6">Uncharacterized protein</fullName>
    </submittedName>
</protein>
<keyword evidence="1" id="KW-0808">Transferase</keyword>
<dbReference type="PANTHER" id="PTHR47973">
    <property type="entry name" value="CYSTEINE-RICH RECEPTOR-LIKE PROTEIN KINASE 3"/>
    <property type="match status" value="1"/>
</dbReference>
<dbReference type="SUPFAM" id="SSF56112">
    <property type="entry name" value="Protein kinase-like (PK-like)"/>
    <property type="match status" value="1"/>
</dbReference>
<feature type="non-terminal residue" evidence="6">
    <location>
        <position position="1"/>
    </location>
</feature>
<evidence type="ECO:0000256" key="3">
    <source>
        <dbReference type="ARBA" id="ARBA00022777"/>
    </source>
</evidence>
<keyword evidence="7" id="KW-1185">Reference proteome</keyword>
<evidence type="ECO:0000313" key="7">
    <source>
        <dbReference type="Proteomes" id="UP000824469"/>
    </source>
</evidence>
<dbReference type="InterPro" id="IPR052059">
    <property type="entry name" value="CR_Ser/Thr_kinase"/>
</dbReference>
<feature type="region of interest" description="Disordered" evidence="5">
    <location>
        <begin position="33"/>
        <end position="56"/>
    </location>
</feature>
<comment type="caution">
    <text evidence="6">The sequence shown here is derived from an EMBL/GenBank/DDBJ whole genome shotgun (WGS) entry which is preliminary data.</text>
</comment>
<dbReference type="Proteomes" id="UP000824469">
    <property type="component" value="Unassembled WGS sequence"/>
</dbReference>
<organism evidence="6 7">
    <name type="scientific">Taxus chinensis</name>
    <name type="common">Chinese yew</name>
    <name type="synonym">Taxus wallichiana var. chinensis</name>
    <dbReference type="NCBI Taxonomy" id="29808"/>
    <lineage>
        <taxon>Eukaryota</taxon>
        <taxon>Viridiplantae</taxon>
        <taxon>Streptophyta</taxon>
        <taxon>Embryophyta</taxon>
        <taxon>Tracheophyta</taxon>
        <taxon>Spermatophyta</taxon>
        <taxon>Pinopsida</taxon>
        <taxon>Pinidae</taxon>
        <taxon>Conifers II</taxon>
        <taxon>Cupressales</taxon>
        <taxon>Taxaceae</taxon>
        <taxon>Taxus</taxon>
    </lineage>
</organism>
<accession>A0AA38CM03</accession>
<evidence type="ECO:0000256" key="2">
    <source>
        <dbReference type="ARBA" id="ARBA00022741"/>
    </source>
</evidence>
<keyword evidence="3" id="KW-0418">Kinase</keyword>
<feature type="non-terminal residue" evidence="6">
    <location>
        <position position="56"/>
    </location>
</feature>
<keyword evidence="4" id="KW-0067">ATP-binding</keyword>
<dbReference type="AlphaFoldDB" id="A0AA38CM03"/>
<evidence type="ECO:0000313" key="6">
    <source>
        <dbReference type="EMBL" id="KAH9302192.1"/>
    </source>
</evidence>
<evidence type="ECO:0000256" key="1">
    <source>
        <dbReference type="ARBA" id="ARBA00022679"/>
    </source>
</evidence>
<dbReference type="GO" id="GO:0016301">
    <property type="term" value="F:kinase activity"/>
    <property type="evidence" value="ECO:0007669"/>
    <property type="project" value="UniProtKB-KW"/>
</dbReference>
<dbReference type="GO" id="GO:0005524">
    <property type="term" value="F:ATP binding"/>
    <property type="evidence" value="ECO:0007669"/>
    <property type="project" value="UniProtKB-KW"/>
</dbReference>
<dbReference type="EMBL" id="JAHRHJ020000009">
    <property type="protein sequence ID" value="KAH9302192.1"/>
    <property type="molecule type" value="Genomic_DNA"/>
</dbReference>
<dbReference type="Gene3D" id="3.30.200.20">
    <property type="entry name" value="Phosphorylase Kinase, domain 1"/>
    <property type="match status" value="1"/>
</dbReference>
<gene>
    <name evidence="6" type="ORF">KI387_013775</name>
</gene>
<dbReference type="InterPro" id="IPR011009">
    <property type="entry name" value="Kinase-like_dom_sf"/>
</dbReference>
<evidence type="ECO:0000256" key="4">
    <source>
        <dbReference type="ARBA" id="ARBA00022840"/>
    </source>
</evidence>
<proteinExistence type="predicted"/>
<keyword evidence="2" id="KW-0547">Nucleotide-binding</keyword>